<dbReference type="Gene3D" id="2.30.30.1210">
    <property type="entry name" value="Domain of unknown function DUF1541"/>
    <property type="match status" value="1"/>
</dbReference>
<protein>
    <submittedName>
        <fullName evidence="4">DUF1541 domain-containing protein</fullName>
    </submittedName>
</protein>
<sequence length="189" mass="20414">MQKKRHGLFLLIGALLFALTACSDEKEETADAEKVERAEGTGHEHMDMSSSGEVPEGLKEAENPTFEVGSKAIIVSDHMEGMKGAEATIVGAYSTTVYAVSYTPTTGGDKVENHKWVIHEELIDAGEKPLAPGAEVKTDAAHMEGMADATVTIDTAEDTTVYMVDFTTTDGQEVKNHKWVTENELSPVK</sequence>
<evidence type="ECO:0000256" key="2">
    <source>
        <dbReference type="SAM" id="SignalP"/>
    </source>
</evidence>
<evidence type="ECO:0000313" key="4">
    <source>
        <dbReference type="EMBL" id="TKC17100.1"/>
    </source>
</evidence>
<feature type="compositionally biased region" description="Basic and acidic residues" evidence="1">
    <location>
        <begin position="29"/>
        <end position="47"/>
    </location>
</feature>
<dbReference type="RefSeq" id="WP_136831682.1">
    <property type="nucleotide sequence ID" value="NZ_SWBM01000002.1"/>
</dbReference>
<feature type="signal peptide" evidence="2">
    <location>
        <begin position="1"/>
        <end position="23"/>
    </location>
</feature>
<comment type="caution">
    <text evidence="4">The sequence shown here is derived from an EMBL/GenBank/DDBJ whole genome shotgun (WGS) entry which is preliminary data.</text>
</comment>
<proteinExistence type="predicted"/>
<accession>A0A4V5P4G6</accession>
<organism evidence="4 5">
    <name type="scientific">Robertmurraya kyonggiensis</name>
    <dbReference type="NCBI Taxonomy" id="1037680"/>
    <lineage>
        <taxon>Bacteria</taxon>
        <taxon>Bacillati</taxon>
        <taxon>Bacillota</taxon>
        <taxon>Bacilli</taxon>
        <taxon>Bacillales</taxon>
        <taxon>Bacillaceae</taxon>
        <taxon>Robertmurraya</taxon>
    </lineage>
</organism>
<feature type="domain" description="DUF1541" evidence="3">
    <location>
        <begin position="68"/>
        <end position="119"/>
    </location>
</feature>
<dbReference type="AlphaFoldDB" id="A0A4V5P4G6"/>
<keyword evidence="2" id="KW-0732">Signal</keyword>
<keyword evidence="5" id="KW-1185">Reference proteome</keyword>
<dbReference type="PROSITE" id="PS51257">
    <property type="entry name" value="PROKAR_LIPOPROTEIN"/>
    <property type="match status" value="1"/>
</dbReference>
<dbReference type="Proteomes" id="UP000307756">
    <property type="component" value="Unassembled WGS sequence"/>
</dbReference>
<feature type="chain" id="PRO_5020223351" evidence="2">
    <location>
        <begin position="24"/>
        <end position="189"/>
    </location>
</feature>
<reference evidence="4 5" key="1">
    <citation type="journal article" date="2011" name="J. Microbiol.">
        <title>Bacillus kyonggiensis sp. nov., isolated from soil of a lettuce field.</title>
        <authorList>
            <person name="Dong K."/>
            <person name="Lee S."/>
        </authorList>
    </citation>
    <scope>NUCLEOTIDE SEQUENCE [LARGE SCALE GENOMIC DNA]</scope>
    <source>
        <strain evidence="4 5">NB22</strain>
    </source>
</reference>
<name>A0A4V5P4G6_9BACI</name>
<dbReference type="InterPro" id="IPR011438">
    <property type="entry name" value="DUF1541"/>
</dbReference>
<evidence type="ECO:0000313" key="5">
    <source>
        <dbReference type="Proteomes" id="UP000307756"/>
    </source>
</evidence>
<gene>
    <name evidence="4" type="ORF">FA727_13680</name>
</gene>
<dbReference type="OrthoDB" id="1701949at2"/>
<evidence type="ECO:0000259" key="3">
    <source>
        <dbReference type="Pfam" id="PF07563"/>
    </source>
</evidence>
<feature type="region of interest" description="Disordered" evidence="1">
    <location>
        <begin position="28"/>
        <end position="57"/>
    </location>
</feature>
<dbReference type="Pfam" id="PF07563">
    <property type="entry name" value="DUF1541"/>
    <property type="match status" value="2"/>
</dbReference>
<evidence type="ECO:0000256" key="1">
    <source>
        <dbReference type="SAM" id="MobiDB-lite"/>
    </source>
</evidence>
<feature type="domain" description="DUF1541" evidence="3">
    <location>
        <begin position="132"/>
        <end position="182"/>
    </location>
</feature>
<dbReference type="EMBL" id="SWBM01000002">
    <property type="protein sequence ID" value="TKC17100.1"/>
    <property type="molecule type" value="Genomic_DNA"/>
</dbReference>